<proteinExistence type="inferred from homology"/>
<sequence>MIIGVPKEIKNNENRVALTPGGAAMLTANGHQVLIEAGAGAGSGFSDDDYAKEGAEIVPETADVWGRADMIMKVKEPLPSEFGYFREGLTLFTYLHLAAEPRLTEALVQSKMTSIAYETIQLPNGGLPLLTPMSEVAGRMSVQVGAQFLEQFYGGRGILLGGVPGVPPADVIILGGGIVGTNAAKIALGMGANVVVIERSAERLRYLDDVFHGRIRTLMSNPYNIASAVQKADLLIGAVLIPGAKAPKLVTEDMVRTMKPGAVIVDVAVDQGGSIATVDRVTTHSEPTYEKHGVIHYAVANMPGAVPRTSTLALTNVTIAYAMEIATKGVMRALYANPPLKHGVNTYQGHVTYAAVAEAVGLPYTGLDALLPIS</sequence>
<feature type="binding site" evidence="8">
    <location>
        <position position="75"/>
    </location>
    <ligand>
        <name>substrate</name>
    </ligand>
</feature>
<dbReference type="GO" id="GO:0042853">
    <property type="term" value="P:L-alanine catabolic process"/>
    <property type="evidence" value="ECO:0007669"/>
    <property type="project" value="UniProtKB-UniPathway"/>
</dbReference>
<reference evidence="13 14" key="1">
    <citation type="submission" date="2019-11" db="EMBL/GenBank/DDBJ databases">
        <title>Draft genome sequences of five Paenibacillus species of dairy origin.</title>
        <authorList>
            <person name="Olajide A.M."/>
            <person name="Chen S."/>
            <person name="Lapointe G."/>
        </authorList>
    </citation>
    <scope>NUCLEOTIDE SEQUENCE [LARGE SCALE GENOMIC DNA]</scope>
    <source>
        <strain evidence="13 14">2CS3</strain>
    </source>
</reference>
<dbReference type="Proteomes" id="UP000450917">
    <property type="component" value="Unassembled WGS sequence"/>
</dbReference>
<dbReference type="PANTHER" id="PTHR42795">
    <property type="entry name" value="ALANINE DEHYDROGENASE"/>
    <property type="match status" value="1"/>
</dbReference>
<dbReference type="RefSeq" id="WP_155614818.1">
    <property type="nucleotide sequence ID" value="NZ_WNZX01000010.1"/>
</dbReference>
<accession>A0A7X2ZB87</accession>
<dbReference type="InterPro" id="IPR007698">
    <property type="entry name" value="AlaDH/PNT_NAD(H)-bd"/>
</dbReference>
<comment type="cofactor">
    <cofactor evidence="10">
        <name>Mg(2+)</name>
        <dbReference type="ChEBI" id="CHEBI:18420"/>
    </cofactor>
    <text evidence="10">Binds 1 Mg(2+) ion per subunit.</text>
</comment>
<protein>
    <recommendedName>
        <fullName evidence="3 6">Alanine dehydrogenase</fullName>
        <ecNumber evidence="3 6">1.4.1.1</ecNumber>
    </recommendedName>
</protein>
<keyword evidence="5 6" id="KW-0520">NAD</keyword>
<dbReference type="SMART" id="SM01002">
    <property type="entry name" value="AlaDh_PNT_C"/>
    <property type="match status" value="1"/>
</dbReference>
<feature type="binding site" evidence="9">
    <location>
        <begin position="299"/>
        <end position="302"/>
    </location>
    <ligand>
        <name>NAD(+)</name>
        <dbReference type="ChEBI" id="CHEBI:57540"/>
    </ligand>
</feature>
<evidence type="ECO:0000256" key="10">
    <source>
        <dbReference type="PIRSR" id="PIRSR000183-4"/>
    </source>
</evidence>
<evidence type="ECO:0000256" key="3">
    <source>
        <dbReference type="ARBA" id="ARBA00012897"/>
    </source>
</evidence>
<evidence type="ECO:0000256" key="6">
    <source>
        <dbReference type="PIRNR" id="PIRNR000183"/>
    </source>
</evidence>
<dbReference type="PROSITE" id="PS00837">
    <property type="entry name" value="ALADH_PNT_2"/>
    <property type="match status" value="1"/>
</dbReference>
<dbReference type="InterPro" id="IPR008141">
    <property type="entry name" value="Ala_DH"/>
</dbReference>
<dbReference type="GO" id="GO:0005886">
    <property type="term" value="C:plasma membrane"/>
    <property type="evidence" value="ECO:0007669"/>
    <property type="project" value="TreeGrafter"/>
</dbReference>
<dbReference type="SMART" id="SM01003">
    <property type="entry name" value="AlaDh_PNT_N"/>
    <property type="match status" value="1"/>
</dbReference>
<evidence type="ECO:0000256" key="1">
    <source>
        <dbReference type="ARBA" id="ARBA00005206"/>
    </source>
</evidence>
<evidence type="ECO:0000256" key="7">
    <source>
        <dbReference type="PIRSR" id="PIRSR000183-1"/>
    </source>
</evidence>
<dbReference type="FunFam" id="3.40.50.720:FF:000049">
    <property type="entry name" value="Alanine dehydrogenase"/>
    <property type="match status" value="1"/>
</dbReference>
<feature type="binding site" evidence="9">
    <location>
        <position position="203"/>
    </location>
    <ligand>
        <name>NAD(+)</name>
        <dbReference type="ChEBI" id="CHEBI:57540"/>
    </ligand>
</feature>
<evidence type="ECO:0000313" key="14">
    <source>
        <dbReference type="Proteomes" id="UP000450917"/>
    </source>
</evidence>
<dbReference type="Pfam" id="PF01262">
    <property type="entry name" value="AlaDh_PNT_C"/>
    <property type="match status" value="1"/>
</dbReference>
<comment type="pathway">
    <text evidence="1">Amino-acid degradation; L-alanine degradation via dehydrogenase pathway; NH(3) and pyruvate from L-alanine: step 1/1.</text>
</comment>
<evidence type="ECO:0000313" key="13">
    <source>
        <dbReference type="EMBL" id="MUG71642.1"/>
    </source>
</evidence>
<evidence type="ECO:0000256" key="4">
    <source>
        <dbReference type="ARBA" id="ARBA00023002"/>
    </source>
</evidence>
<dbReference type="EC" id="1.4.1.1" evidence="3 6"/>
<dbReference type="InterPro" id="IPR008143">
    <property type="entry name" value="Ala_DH/PNT_CS2"/>
</dbReference>
<organism evidence="13 14">
    <name type="scientific">Paenibacillus validus</name>
    <dbReference type="NCBI Taxonomy" id="44253"/>
    <lineage>
        <taxon>Bacteria</taxon>
        <taxon>Bacillati</taxon>
        <taxon>Bacillota</taxon>
        <taxon>Bacilli</taxon>
        <taxon>Bacillales</taxon>
        <taxon>Paenibacillaceae</taxon>
        <taxon>Paenibacillus</taxon>
    </lineage>
</organism>
<dbReference type="GO" id="GO:0000286">
    <property type="term" value="F:alanine dehydrogenase activity"/>
    <property type="evidence" value="ECO:0007669"/>
    <property type="project" value="UniProtKB-UniRule"/>
</dbReference>
<dbReference type="PIRSF" id="PIRSF000183">
    <property type="entry name" value="Alanine_dh"/>
    <property type="match status" value="1"/>
</dbReference>
<feature type="binding site" evidence="9">
    <location>
        <begin position="267"/>
        <end position="270"/>
    </location>
    <ligand>
        <name>NAD(+)</name>
        <dbReference type="ChEBI" id="CHEBI:57540"/>
    </ligand>
</feature>
<dbReference type="InterPro" id="IPR036291">
    <property type="entry name" value="NAD(P)-bd_dom_sf"/>
</dbReference>
<feature type="domain" description="Alanine dehydrogenase/pyridine nucleotide transhydrogenase NAD(H)-binding" evidence="11">
    <location>
        <begin position="149"/>
        <end position="298"/>
    </location>
</feature>
<feature type="binding site" evidence="9">
    <location>
        <position position="220"/>
    </location>
    <ligand>
        <name>NAD(+)</name>
        <dbReference type="ChEBI" id="CHEBI:57540"/>
    </ligand>
</feature>
<evidence type="ECO:0000259" key="11">
    <source>
        <dbReference type="SMART" id="SM01002"/>
    </source>
</evidence>
<dbReference type="GO" id="GO:0046872">
    <property type="term" value="F:metal ion binding"/>
    <property type="evidence" value="ECO:0007669"/>
    <property type="project" value="UniProtKB-KW"/>
</dbReference>
<feature type="active site" description="Proton donor/acceptor" evidence="7">
    <location>
        <position position="96"/>
    </location>
</feature>
<dbReference type="InterPro" id="IPR007886">
    <property type="entry name" value="AlaDH/PNT_N"/>
</dbReference>
<keyword evidence="14" id="KW-1185">Reference proteome</keyword>
<comment type="caution">
    <text evidence="13">The sequence shown here is derived from an EMBL/GenBank/DDBJ whole genome shotgun (WGS) entry which is preliminary data.</text>
</comment>
<feature type="active site" description="Proton donor/acceptor" evidence="7">
    <location>
        <position position="270"/>
    </location>
</feature>
<dbReference type="NCBIfam" id="TIGR00518">
    <property type="entry name" value="alaDH"/>
    <property type="match status" value="1"/>
</dbReference>
<gene>
    <name evidence="13" type="primary">ald</name>
    <name evidence="13" type="ORF">GNP93_13275</name>
</gene>
<evidence type="ECO:0000256" key="9">
    <source>
        <dbReference type="PIRSR" id="PIRSR000183-3"/>
    </source>
</evidence>
<feature type="binding site" evidence="9">
    <location>
        <position position="134"/>
    </location>
    <ligand>
        <name>NAD(+)</name>
        <dbReference type="ChEBI" id="CHEBI:57540"/>
    </ligand>
</feature>
<evidence type="ECO:0000256" key="2">
    <source>
        <dbReference type="ARBA" id="ARBA00005689"/>
    </source>
</evidence>
<dbReference type="SUPFAM" id="SSF51735">
    <property type="entry name" value="NAD(P)-binding Rossmann-fold domains"/>
    <property type="match status" value="1"/>
</dbReference>
<dbReference type="AlphaFoldDB" id="A0A7X2ZB87"/>
<feature type="binding site" evidence="10">
    <location>
        <position position="324"/>
    </location>
    <ligand>
        <name>Mg(2+)</name>
        <dbReference type="ChEBI" id="CHEBI:18420"/>
    </ligand>
</feature>
<keyword evidence="10" id="KW-0460">Magnesium</keyword>
<comment type="similarity">
    <text evidence="2 6">Belongs to the AlaDH/PNT family.</text>
</comment>
<keyword evidence="4 6" id="KW-0560">Oxidoreductase</keyword>
<dbReference type="GO" id="GO:0000166">
    <property type="term" value="F:nucleotide binding"/>
    <property type="evidence" value="ECO:0007669"/>
    <property type="project" value="UniProtKB-KW"/>
</dbReference>
<name>A0A7X2ZB87_9BACL</name>
<dbReference type="UniPathway" id="UPA00527">
    <property type="reaction ID" value="UER00585"/>
</dbReference>
<evidence type="ECO:0000256" key="5">
    <source>
        <dbReference type="ARBA" id="ARBA00023027"/>
    </source>
</evidence>
<dbReference type="Gene3D" id="3.40.50.720">
    <property type="entry name" value="NAD(P)-binding Rossmann-like Domain"/>
    <property type="match status" value="2"/>
</dbReference>
<feature type="binding site" evidence="9">
    <location>
        <begin position="239"/>
        <end position="240"/>
    </location>
    <ligand>
        <name>NAD(+)</name>
        <dbReference type="ChEBI" id="CHEBI:57540"/>
    </ligand>
</feature>
<keyword evidence="9" id="KW-0547">Nucleotide-binding</keyword>
<evidence type="ECO:0000256" key="8">
    <source>
        <dbReference type="PIRSR" id="PIRSR000183-2"/>
    </source>
</evidence>
<dbReference type="EMBL" id="WNZX01000010">
    <property type="protein sequence ID" value="MUG71642.1"/>
    <property type="molecule type" value="Genomic_DNA"/>
</dbReference>
<dbReference type="PANTHER" id="PTHR42795:SF1">
    <property type="entry name" value="ALANINE DEHYDROGENASE"/>
    <property type="match status" value="1"/>
</dbReference>
<keyword evidence="10" id="KW-0479">Metal-binding</keyword>
<dbReference type="SUPFAM" id="SSF52283">
    <property type="entry name" value="Formate/glycerate dehydrogenase catalytic domain-like"/>
    <property type="match status" value="1"/>
</dbReference>
<comment type="catalytic activity">
    <reaction evidence="6">
        <text>L-alanine + NAD(+) + H2O = pyruvate + NH4(+) + NADH + H(+)</text>
        <dbReference type="Rhea" id="RHEA:18405"/>
        <dbReference type="ChEBI" id="CHEBI:15361"/>
        <dbReference type="ChEBI" id="CHEBI:15377"/>
        <dbReference type="ChEBI" id="CHEBI:15378"/>
        <dbReference type="ChEBI" id="CHEBI:28938"/>
        <dbReference type="ChEBI" id="CHEBI:57540"/>
        <dbReference type="ChEBI" id="CHEBI:57945"/>
        <dbReference type="ChEBI" id="CHEBI:57972"/>
        <dbReference type="EC" id="1.4.1.1"/>
    </reaction>
</comment>
<dbReference type="Pfam" id="PF05222">
    <property type="entry name" value="AlaDh_PNT_N"/>
    <property type="match status" value="1"/>
</dbReference>
<evidence type="ECO:0000259" key="12">
    <source>
        <dbReference type="SMART" id="SM01003"/>
    </source>
</evidence>
<feature type="binding site" evidence="8">
    <location>
        <position position="15"/>
    </location>
    <ligand>
        <name>substrate</name>
    </ligand>
</feature>
<feature type="binding site" evidence="9">
    <location>
        <position position="280"/>
    </location>
    <ligand>
        <name>NAD(+)</name>
        <dbReference type="ChEBI" id="CHEBI:57540"/>
    </ligand>
</feature>
<dbReference type="CDD" id="cd05305">
    <property type="entry name" value="L-AlaDH"/>
    <property type="match status" value="1"/>
</dbReference>
<feature type="domain" description="Alanine dehydrogenase/pyridine nucleotide transhydrogenase N-terminal" evidence="12">
    <location>
        <begin position="4"/>
        <end position="137"/>
    </location>
</feature>